<evidence type="ECO:0000313" key="3">
    <source>
        <dbReference type="Proteomes" id="UP000603865"/>
    </source>
</evidence>
<dbReference type="Proteomes" id="UP000603865">
    <property type="component" value="Unassembled WGS sequence"/>
</dbReference>
<dbReference type="PANTHER" id="PTHR33360">
    <property type="entry name" value="TRANSPOSASE FOR INSERTION SEQUENCE ELEMENT IS200"/>
    <property type="match status" value="1"/>
</dbReference>
<protein>
    <submittedName>
        <fullName evidence="2">IS200/IS605 family transposase</fullName>
    </submittedName>
</protein>
<organism evidence="2 3">
    <name type="scientific">Deinococcus ruber</name>
    <dbReference type="NCBI Taxonomy" id="1848197"/>
    <lineage>
        <taxon>Bacteria</taxon>
        <taxon>Thermotogati</taxon>
        <taxon>Deinococcota</taxon>
        <taxon>Deinococci</taxon>
        <taxon>Deinococcales</taxon>
        <taxon>Deinococcaceae</taxon>
        <taxon>Deinococcus</taxon>
    </lineage>
</organism>
<dbReference type="InterPro" id="IPR002686">
    <property type="entry name" value="Transposase_17"/>
</dbReference>
<dbReference type="Pfam" id="PF01797">
    <property type="entry name" value="Y1_Tnp"/>
    <property type="match status" value="1"/>
</dbReference>
<dbReference type="PANTHER" id="PTHR33360:SF2">
    <property type="entry name" value="TRANSPOSASE FOR INSERTION SEQUENCE ELEMENT IS200"/>
    <property type="match status" value="1"/>
</dbReference>
<dbReference type="GO" id="GO:0006313">
    <property type="term" value="P:DNA transposition"/>
    <property type="evidence" value="ECO:0007669"/>
    <property type="project" value="InterPro"/>
</dbReference>
<gene>
    <name evidence="2" type="ORF">GCM10008957_15740</name>
</gene>
<evidence type="ECO:0000313" key="2">
    <source>
        <dbReference type="EMBL" id="GGR03679.1"/>
    </source>
</evidence>
<dbReference type="GO" id="GO:0003677">
    <property type="term" value="F:DNA binding"/>
    <property type="evidence" value="ECO:0007669"/>
    <property type="project" value="InterPro"/>
</dbReference>
<dbReference type="AlphaFoldDB" id="A0A918F4I4"/>
<sequence>MHMAGERSTRHAHFNLNYHLVFTQKDRRRSFFGPSRERLVEIFTATCAERDWLIRGMEVMPDHVHMFVSCPPKWAPSDIAKILKGVSARLLLQEFPELKRRGHRWTNAYYVGSEGNISAEVIQRYIEGQRKGQVEEDGLSGDEVQTVPECHPGEGTGYHAVSVPSAL</sequence>
<evidence type="ECO:0000259" key="1">
    <source>
        <dbReference type="SMART" id="SM01321"/>
    </source>
</evidence>
<keyword evidence="3" id="KW-1185">Reference proteome</keyword>
<dbReference type="Gene3D" id="3.30.70.1290">
    <property type="entry name" value="Transposase IS200-like"/>
    <property type="match status" value="1"/>
</dbReference>
<accession>A0A918F4I4</accession>
<name>A0A918F4I4_9DEIO</name>
<dbReference type="SMART" id="SM01321">
    <property type="entry name" value="Y1_Tnp"/>
    <property type="match status" value="1"/>
</dbReference>
<dbReference type="EMBL" id="BMQL01000006">
    <property type="protein sequence ID" value="GGR03679.1"/>
    <property type="molecule type" value="Genomic_DNA"/>
</dbReference>
<reference evidence="2" key="1">
    <citation type="journal article" date="2014" name="Int. J. Syst. Evol. Microbiol.">
        <title>Complete genome sequence of Corynebacterium casei LMG S-19264T (=DSM 44701T), isolated from a smear-ripened cheese.</title>
        <authorList>
            <consortium name="US DOE Joint Genome Institute (JGI-PGF)"/>
            <person name="Walter F."/>
            <person name="Albersmeier A."/>
            <person name="Kalinowski J."/>
            <person name="Ruckert C."/>
        </authorList>
    </citation>
    <scope>NUCLEOTIDE SEQUENCE</scope>
    <source>
        <strain evidence="2">JCM 31311</strain>
    </source>
</reference>
<dbReference type="InterPro" id="IPR036515">
    <property type="entry name" value="Transposase_17_sf"/>
</dbReference>
<reference evidence="2" key="2">
    <citation type="submission" date="2020-09" db="EMBL/GenBank/DDBJ databases">
        <authorList>
            <person name="Sun Q."/>
            <person name="Ohkuma M."/>
        </authorList>
    </citation>
    <scope>NUCLEOTIDE SEQUENCE</scope>
    <source>
        <strain evidence="2">JCM 31311</strain>
    </source>
</reference>
<dbReference type="NCBIfam" id="NF033573">
    <property type="entry name" value="transpos_IS200"/>
    <property type="match status" value="1"/>
</dbReference>
<feature type="domain" description="Transposase IS200-like" evidence="1">
    <location>
        <begin position="13"/>
        <end position="129"/>
    </location>
</feature>
<comment type="caution">
    <text evidence="2">The sequence shown here is derived from an EMBL/GenBank/DDBJ whole genome shotgun (WGS) entry which is preliminary data.</text>
</comment>
<proteinExistence type="predicted"/>
<dbReference type="SUPFAM" id="SSF143422">
    <property type="entry name" value="Transposase IS200-like"/>
    <property type="match status" value="1"/>
</dbReference>
<dbReference type="GO" id="GO:0004803">
    <property type="term" value="F:transposase activity"/>
    <property type="evidence" value="ECO:0007669"/>
    <property type="project" value="InterPro"/>
</dbReference>